<protein>
    <submittedName>
        <fullName evidence="2">Uncharacterized protein</fullName>
    </submittedName>
</protein>
<dbReference type="EMBL" id="JACATE010000004">
    <property type="protein sequence ID" value="NWJ28367.1"/>
    <property type="molecule type" value="Genomic_DNA"/>
</dbReference>
<comment type="caution">
    <text evidence="2">The sequence shown here is derived from an EMBL/GenBank/DDBJ whole genome shotgun (WGS) entry which is preliminary data.</text>
</comment>
<feature type="transmembrane region" description="Helical" evidence="1">
    <location>
        <begin position="151"/>
        <end position="169"/>
    </location>
</feature>
<organism evidence="2 3">
    <name type="scientific">Marine Group I thaumarchaeote</name>
    <dbReference type="NCBI Taxonomy" id="2511932"/>
    <lineage>
        <taxon>Archaea</taxon>
        <taxon>Nitrososphaerota</taxon>
        <taxon>Marine Group I</taxon>
    </lineage>
</organism>
<keyword evidence="1" id="KW-1133">Transmembrane helix</keyword>
<reference evidence="2 3" key="1">
    <citation type="journal article" date="2019" name="Environ. Microbiol.">
        <title>Genomics insights into ecotype formation of ammonia-oxidizing archaea in the deep ocean.</title>
        <authorList>
            <person name="Wang Y."/>
            <person name="Huang J.M."/>
            <person name="Cui G.J."/>
            <person name="Nunoura T."/>
            <person name="Takaki Y."/>
            <person name="Li W.L."/>
            <person name="Li J."/>
            <person name="Gao Z.M."/>
            <person name="Takai K."/>
            <person name="Zhang A.Q."/>
            <person name="Stepanauskas R."/>
        </authorList>
    </citation>
    <scope>NUCLEOTIDE SEQUENCE [LARGE SCALE GENOMIC DNA]</scope>
    <source>
        <strain evidence="2 3">T1L11</strain>
    </source>
</reference>
<gene>
    <name evidence="2" type="ORF">HX848_03100</name>
</gene>
<evidence type="ECO:0000256" key="1">
    <source>
        <dbReference type="SAM" id="Phobius"/>
    </source>
</evidence>
<accession>A0A7K4MGM4</accession>
<evidence type="ECO:0000313" key="2">
    <source>
        <dbReference type="EMBL" id="NWJ28367.1"/>
    </source>
</evidence>
<sequence length="170" mass="20321">MIKEYFTNYFQKIKDTKKVARDKNIGVWLIPVFDSLLITMYLSWELSMGVWFMLDSWQSGQPYVPWYMDSLWEVSSFSFTIFMSIITFTILDKIILFFIYLHAYANKLVLRGISKLDMYLWRKTGRDTVITNAIWKLQSKFMSRSKKQRKLMTMAFVGVIISYYGWLIVT</sequence>
<proteinExistence type="predicted"/>
<dbReference type="Proteomes" id="UP000563820">
    <property type="component" value="Unassembled WGS sequence"/>
</dbReference>
<name>A0A7K4MGM4_9ARCH</name>
<dbReference type="AlphaFoldDB" id="A0A7K4MGM4"/>
<feature type="transmembrane region" description="Helical" evidence="1">
    <location>
        <begin position="25"/>
        <end position="44"/>
    </location>
</feature>
<feature type="transmembrane region" description="Helical" evidence="1">
    <location>
        <begin position="77"/>
        <end position="101"/>
    </location>
</feature>
<evidence type="ECO:0000313" key="3">
    <source>
        <dbReference type="Proteomes" id="UP000563820"/>
    </source>
</evidence>
<keyword evidence="1" id="KW-0812">Transmembrane</keyword>
<keyword evidence="1" id="KW-0472">Membrane</keyword>